<dbReference type="InterPro" id="IPR036390">
    <property type="entry name" value="WH_DNA-bd_sf"/>
</dbReference>
<dbReference type="PROSITE" id="PS50949">
    <property type="entry name" value="HTH_GNTR"/>
    <property type="match status" value="1"/>
</dbReference>
<sequence length="233" mass="26333">MTRKSEPARYISSVEKINQRRAQTLASIASEAIREMIIEGHLRSGDRINESHLADRLGISRGPVREACRSLEQAGLLYSTTNKGAFVRELSEEEARYLYELRGALTGLAGRLIALRGTDAAIADLRKRVEKMDRAVKDDDAAGYFKLNLEFHDALIAAAQNPALESRYREIVDQLHLMRRRGLVDAHNIQVSNEEHQHILDALEARDPDLAERRMREHVEGGFSRLQQSLHTA</sequence>
<organism evidence="5 6">
    <name type="scientific">Thioclava nitratireducens</name>
    <dbReference type="NCBI Taxonomy" id="1915078"/>
    <lineage>
        <taxon>Bacteria</taxon>
        <taxon>Pseudomonadati</taxon>
        <taxon>Pseudomonadota</taxon>
        <taxon>Alphaproteobacteria</taxon>
        <taxon>Rhodobacterales</taxon>
        <taxon>Paracoccaceae</taxon>
        <taxon>Thioclava</taxon>
    </lineage>
</organism>
<dbReference type="EMBL" id="CP019438">
    <property type="protein sequence ID" value="AQS50134.1"/>
    <property type="molecule type" value="Genomic_DNA"/>
</dbReference>
<keyword evidence="3" id="KW-0804">Transcription</keyword>
<dbReference type="SMART" id="SM00345">
    <property type="entry name" value="HTH_GNTR"/>
    <property type="match status" value="1"/>
</dbReference>
<evidence type="ECO:0000256" key="3">
    <source>
        <dbReference type="ARBA" id="ARBA00023163"/>
    </source>
</evidence>
<dbReference type="InterPro" id="IPR008920">
    <property type="entry name" value="TF_FadR/GntR_C"/>
</dbReference>
<geneLocation type="plasmid" evidence="5 6">
    <name>unnamed1</name>
</geneLocation>
<dbReference type="SUPFAM" id="SSF46785">
    <property type="entry name" value="Winged helix' DNA-binding domain"/>
    <property type="match status" value="1"/>
</dbReference>
<dbReference type="Gene3D" id="1.20.120.530">
    <property type="entry name" value="GntR ligand-binding domain-like"/>
    <property type="match status" value="1"/>
</dbReference>
<name>A0ABN4XIL6_9RHOB</name>
<dbReference type="PANTHER" id="PTHR43537:SF49">
    <property type="entry name" value="TRANSCRIPTIONAL REGULATORY PROTEIN"/>
    <property type="match status" value="1"/>
</dbReference>
<dbReference type="SUPFAM" id="SSF48008">
    <property type="entry name" value="GntR ligand-binding domain-like"/>
    <property type="match status" value="1"/>
</dbReference>
<accession>A0ABN4XIL6</accession>
<feature type="domain" description="HTH gntR-type" evidence="4">
    <location>
        <begin position="23"/>
        <end position="90"/>
    </location>
</feature>
<dbReference type="Gene3D" id="1.10.10.10">
    <property type="entry name" value="Winged helix-like DNA-binding domain superfamily/Winged helix DNA-binding domain"/>
    <property type="match status" value="1"/>
</dbReference>
<evidence type="ECO:0000313" key="6">
    <source>
        <dbReference type="Proteomes" id="UP000185622"/>
    </source>
</evidence>
<reference evidence="5 6" key="1">
    <citation type="submission" date="2017-01" db="EMBL/GenBank/DDBJ databases">
        <title>The complete genome sequence of a sulfur-oxidizing marine bacterium Thioclava sp. 25B10_4T.</title>
        <authorList>
            <person name="Liu Y."/>
            <person name="Lai Q."/>
            <person name="Shao Z."/>
        </authorList>
    </citation>
    <scope>NUCLEOTIDE SEQUENCE [LARGE SCALE GENOMIC DNA]</scope>
    <source>
        <strain evidence="5 6">25B10_4</strain>
        <plasmid evidence="5 6">unnamed1</plasmid>
    </source>
</reference>
<keyword evidence="2" id="KW-0238">DNA-binding</keyword>
<dbReference type="InterPro" id="IPR011711">
    <property type="entry name" value="GntR_C"/>
</dbReference>
<proteinExistence type="predicted"/>
<dbReference type="PANTHER" id="PTHR43537">
    <property type="entry name" value="TRANSCRIPTIONAL REGULATOR, GNTR FAMILY"/>
    <property type="match status" value="1"/>
</dbReference>
<gene>
    <name evidence="5" type="ORF">BMG03_19680</name>
</gene>
<evidence type="ECO:0000313" key="5">
    <source>
        <dbReference type="EMBL" id="AQS50134.1"/>
    </source>
</evidence>
<dbReference type="CDD" id="cd07377">
    <property type="entry name" value="WHTH_GntR"/>
    <property type="match status" value="1"/>
</dbReference>
<evidence type="ECO:0000256" key="1">
    <source>
        <dbReference type="ARBA" id="ARBA00023015"/>
    </source>
</evidence>
<evidence type="ECO:0000256" key="2">
    <source>
        <dbReference type="ARBA" id="ARBA00023125"/>
    </source>
</evidence>
<dbReference type="RefSeq" id="WP_075777537.1">
    <property type="nucleotide sequence ID" value="NZ_CP019438.1"/>
</dbReference>
<dbReference type="InterPro" id="IPR000524">
    <property type="entry name" value="Tscrpt_reg_HTH_GntR"/>
</dbReference>
<keyword evidence="1" id="KW-0805">Transcription regulation</keyword>
<dbReference type="Pfam" id="PF07729">
    <property type="entry name" value="FCD"/>
    <property type="match status" value="1"/>
</dbReference>
<evidence type="ECO:0000259" key="4">
    <source>
        <dbReference type="PROSITE" id="PS50949"/>
    </source>
</evidence>
<keyword evidence="6" id="KW-1185">Reference proteome</keyword>
<protein>
    <recommendedName>
        <fullName evidence="4">HTH gntR-type domain-containing protein</fullName>
    </recommendedName>
</protein>
<dbReference type="Proteomes" id="UP000185622">
    <property type="component" value="Plasmid unnamed1"/>
</dbReference>
<keyword evidence="5" id="KW-0614">Plasmid</keyword>
<dbReference type="Pfam" id="PF00392">
    <property type="entry name" value="GntR"/>
    <property type="match status" value="1"/>
</dbReference>
<dbReference type="InterPro" id="IPR036388">
    <property type="entry name" value="WH-like_DNA-bd_sf"/>
</dbReference>
<dbReference type="SMART" id="SM00895">
    <property type="entry name" value="FCD"/>
    <property type="match status" value="1"/>
</dbReference>